<dbReference type="PANTHER" id="PTHR42722">
    <property type="entry name" value="LEUCINE DEHYDROGENASE"/>
    <property type="match status" value="1"/>
</dbReference>
<evidence type="ECO:0000259" key="6">
    <source>
        <dbReference type="SMART" id="SM00839"/>
    </source>
</evidence>
<dbReference type="SUPFAM" id="SSF53223">
    <property type="entry name" value="Aminoacid dehydrogenase-like, N-terminal domain"/>
    <property type="match status" value="1"/>
</dbReference>
<dbReference type="Pfam" id="PF00208">
    <property type="entry name" value="ELFV_dehydrog"/>
    <property type="match status" value="1"/>
</dbReference>
<comment type="similarity">
    <text evidence="1 5">Belongs to the Glu/Leu/Phe/Val dehydrogenases family.</text>
</comment>
<evidence type="ECO:0000256" key="1">
    <source>
        <dbReference type="ARBA" id="ARBA00006382"/>
    </source>
</evidence>
<keyword evidence="2 5" id="KW-0560">Oxidoreductase</keyword>
<dbReference type="InterPro" id="IPR006095">
    <property type="entry name" value="Glu/Leu/Phe/Val/Trp_DH"/>
</dbReference>
<sequence>MNLLDTMTCLDVEQVLFCHDEIAGLRGIVAIHDTTLGPAMGGLRIQPYESEDAALQDALRLSQAMTMKAAAAGLNLGGGCAVLICDAHRGKSEALLRAFGRQVEGLGGRFFIAEDVGTTVDDMEVIAQETRFVVGLNKRRGGSGDPAQKAAMGVFRGIQACLQEVYGDSALRNRRVAIQGVGAVGLELARLLGEEGAALIVADPDSRRIEKLRTHLQAEVVAPDKIFAVECDVFAPCALGGILTPAAIDSLKAKIVAGAANNQLESDQAGDRLHARGIIYAPDFVINAGGLINAAEELGGYDETTANHKINNLFHTIQTILRLSRQKGIPTHVAANELALERIRTIRDIRRNFLPAEH</sequence>
<name>A0A367ZV78_9BACT</name>
<dbReference type="EMBL" id="QOQW01000001">
    <property type="protein sequence ID" value="RCK81747.1"/>
    <property type="molecule type" value="Genomic_DNA"/>
</dbReference>
<evidence type="ECO:0000313" key="7">
    <source>
        <dbReference type="EMBL" id="RCK81747.1"/>
    </source>
</evidence>
<dbReference type="Pfam" id="PF02812">
    <property type="entry name" value="ELFV_dehydrog_N"/>
    <property type="match status" value="1"/>
</dbReference>
<keyword evidence="4" id="KW-0547">Nucleotide-binding</keyword>
<dbReference type="PANTHER" id="PTHR42722:SF1">
    <property type="entry name" value="VALINE DEHYDROGENASE"/>
    <property type="match status" value="1"/>
</dbReference>
<dbReference type="InterPro" id="IPR006097">
    <property type="entry name" value="Glu/Leu/Phe/Val/Trp_DH_dimer"/>
</dbReference>
<dbReference type="PIRSF" id="PIRSF000188">
    <property type="entry name" value="Phe_leu_dh"/>
    <property type="match status" value="1"/>
</dbReference>
<dbReference type="InterPro" id="IPR006096">
    <property type="entry name" value="Glu/Leu/Phe/Val/Trp_DH_C"/>
</dbReference>
<feature type="binding site" evidence="4">
    <location>
        <begin position="180"/>
        <end position="185"/>
    </location>
    <ligand>
        <name>NAD(+)</name>
        <dbReference type="ChEBI" id="CHEBI:57540"/>
    </ligand>
</feature>
<proteinExistence type="inferred from homology"/>
<organism evidence="7 8">
    <name type="scientific">Candidatus Ozemobacter sibiricus</name>
    <dbReference type="NCBI Taxonomy" id="2268124"/>
    <lineage>
        <taxon>Bacteria</taxon>
        <taxon>Candidatus Ozemobacteria</taxon>
        <taxon>Candidatus Ozemobacterales</taxon>
        <taxon>Candidatus Ozemobacteraceae</taxon>
        <taxon>Candidatus Ozemobacter</taxon>
    </lineage>
</organism>
<reference evidence="7 8" key="1">
    <citation type="submission" date="2018-05" db="EMBL/GenBank/DDBJ databases">
        <title>A metagenomic window into the 2 km-deep terrestrial subsurface aquifer revealed taxonomically and functionally diverse microbial community comprising novel uncultured bacterial lineages.</title>
        <authorList>
            <person name="Kadnikov V.V."/>
            <person name="Mardanov A.V."/>
            <person name="Beletsky A.V."/>
            <person name="Banks D."/>
            <person name="Pimenov N.V."/>
            <person name="Frank Y.A."/>
            <person name="Karnachuk O.V."/>
            <person name="Ravin N.V."/>
        </authorList>
    </citation>
    <scope>NUCLEOTIDE SEQUENCE [LARGE SCALE GENOMIC DNA]</scope>
    <source>
        <strain evidence="7">BY5</strain>
    </source>
</reference>
<feature type="domain" description="Glutamate/phenylalanine/leucine/valine/L-tryptophan dehydrogenase C-terminal" evidence="6">
    <location>
        <begin position="144"/>
        <end position="351"/>
    </location>
</feature>
<dbReference type="InterPro" id="IPR036291">
    <property type="entry name" value="NAD(P)-bd_dom_sf"/>
</dbReference>
<dbReference type="SMART" id="SM00839">
    <property type="entry name" value="ELFV_dehydrog"/>
    <property type="match status" value="1"/>
</dbReference>
<dbReference type="PRINTS" id="PR00082">
    <property type="entry name" value="GLFDHDRGNASE"/>
</dbReference>
<dbReference type="AlphaFoldDB" id="A0A367ZV78"/>
<protein>
    <submittedName>
        <fullName evidence="7">Leucine dehydrogenase</fullName>
    </submittedName>
</protein>
<dbReference type="GO" id="GO:0006520">
    <property type="term" value="P:amino acid metabolic process"/>
    <property type="evidence" value="ECO:0007669"/>
    <property type="project" value="InterPro"/>
</dbReference>
<comment type="caution">
    <text evidence="7">The sequence shown here is derived from an EMBL/GenBank/DDBJ whole genome shotgun (WGS) entry which is preliminary data.</text>
</comment>
<dbReference type="GO" id="GO:0000166">
    <property type="term" value="F:nucleotide binding"/>
    <property type="evidence" value="ECO:0007669"/>
    <property type="project" value="UniProtKB-KW"/>
</dbReference>
<gene>
    <name evidence="7" type="ORF">OZSIB_0881</name>
</gene>
<dbReference type="Gene3D" id="3.40.50.10860">
    <property type="entry name" value="Leucine Dehydrogenase, chain A, domain 1"/>
    <property type="match status" value="1"/>
</dbReference>
<accession>A0A367ZV78</accession>
<evidence type="ECO:0000256" key="3">
    <source>
        <dbReference type="ARBA" id="ARBA00023027"/>
    </source>
</evidence>
<dbReference type="FunFam" id="3.40.50.10860:FF:000010">
    <property type="entry name" value="Leucine dehydrogenase"/>
    <property type="match status" value="1"/>
</dbReference>
<keyword evidence="3 4" id="KW-0520">NAD</keyword>
<evidence type="ECO:0000256" key="4">
    <source>
        <dbReference type="PIRSR" id="PIRSR000188-2"/>
    </source>
</evidence>
<dbReference type="SUPFAM" id="SSF51735">
    <property type="entry name" value="NAD(P)-binding Rossmann-fold domains"/>
    <property type="match status" value="1"/>
</dbReference>
<dbReference type="Proteomes" id="UP000252355">
    <property type="component" value="Unassembled WGS sequence"/>
</dbReference>
<dbReference type="CDD" id="cd01075">
    <property type="entry name" value="NAD_bind_Leu_Phe_Val_DH"/>
    <property type="match status" value="1"/>
</dbReference>
<dbReference type="InterPro" id="IPR016211">
    <property type="entry name" value="Glu/Phe/Leu/Val/Trp_DH_bac/arc"/>
</dbReference>
<dbReference type="InterPro" id="IPR046346">
    <property type="entry name" value="Aminoacid_DH-like_N_sf"/>
</dbReference>
<evidence type="ECO:0000256" key="5">
    <source>
        <dbReference type="RuleBase" id="RU004417"/>
    </source>
</evidence>
<evidence type="ECO:0000256" key="2">
    <source>
        <dbReference type="ARBA" id="ARBA00023002"/>
    </source>
</evidence>
<dbReference type="GO" id="GO:0016639">
    <property type="term" value="F:oxidoreductase activity, acting on the CH-NH2 group of donors, NAD or NADP as acceptor"/>
    <property type="evidence" value="ECO:0007669"/>
    <property type="project" value="InterPro"/>
</dbReference>
<dbReference type="Gene3D" id="3.40.50.720">
    <property type="entry name" value="NAD(P)-binding Rossmann-like Domain"/>
    <property type="match status" value="1"/>
</dbReference>
<evidence type="ECO:0000313" key="8">
    <source>
        <dbReference type="Proteomes" id="UP000252355"/>
    </source>
</evidence>